<dbReference type="InterPro" id="IPR041492">
    <property type="entry name" value="HAD_2"/>
</dbReference>
<dbReference type="GO" id="GO:0046872">
    <property type="term" value="F:metal ion binding"/>
    <property type="evidence" value="ECO:0007669"/>
    <property type="project" value="UniProtKB-KW"/>
</dbReference>
<dbReference type="OrthoDB" id="9809962at2"/>
<dbReference type="Proteomes" id="UP000183038">
    <property type="component" value="Unassembled WGS sequence"/>
</dbReference>
<evidence type="ECO:0000313" key="6">
    <source>
        <dbReference type="Proteomes" id="UP000183038"/>
    </source>
</evidence>
<organism evidence="5 6">
    <name type="scientific">Maribacter dokdonensis</name>
    <dbReference type="NCBI Taxonomy" id="320912"/>
    <lineage>
        <taxon>Bacteria</taxon>
        <taxon>Pseudomonadati</taxon>
        <taxon>Bacteroidota</taxon>
        <taxon>Flavobacteriia</taxon>
        <taxon>Flavobacteriales</taxon>
        <taxon>Flavobacteriaceae</taxon>
        <taxon>Maribacter</taxon>
    </lineage>
</organism>
<evidence type="ECO:0000256" key="2">
    <source>
        <dbReference type="ARBA" id="ARBA00022723"/>
    </source>
</evidence>
<proteinExistence type="predicted"/>
<keyword evidence="2" id="KW-0479">Metal-binding</keyword>
<evidence type="ECO:0000256" key="1">
    <source>
        <dbReference type="ARBA" id="ARBA00001946"/>
    </source>
</evidence>
<dbReference type="SFLD" id="SFLDS00003">
    <property type="entry name" value="Haloacid_Dehalogenase"/>
    <property type="match status" value="1"/>
</dbReference>
<dbReference type="GO" id="GO:0044281">
    <property type="term" value="P:small molecule metabolic process"/>
    <property type="evidence" value="ECO:0007669"/>
    <property type="project" value="UniProtKB-ARBA"/>
</dbReference>
<dbReference type="AlphaFoldDB" id="A0A1H4QCP3"/>
<dbReference type="Gene3D" id="3.40.50.1000">
    <property type="entry name" value="HAD superfamily/HAD-like"/>
    <property type="match status" value="1"/>
</dbReference>
<dbReference type="GO" id="GO:0016791">
    <property type="term" value="F:phosphatase activity"/>
    <property type="evidence" value="ECO:0007669"/>
    <property type="project" value="TreeGrafter"/>
</dbReference>
<gene>
    <name evidence="5" type="ORF">SAMN05192540_2542</name>
</gene>
<dbReference type="NCBIfam" id="TIGR01549">
    <property type="entry name" value="HAD-SF-IA-v1"/>
    <property type="match status" value="1"/>
</dbReference>
<reference evidence="5 6" key="1">
    <citation type="submission" date="2016-10" db="EMBL/GenBank/DDBJ databases">
        <authorList>
            <person name="de Groot N.N."/>
        </authorList>
    </citation>
    <scope>NUCLEOTIDE SEQUENCE [LARGE SCALE GENOMIC DNA]</scope>
    <source>
        <strain evidence="5 6">MAR_2009_71</strain>
    </source>
</reference>
<dbReference type="EMBL" id="FNTB01000001">
    <property type="protein sequence ID" value="SEC17403.1"/>
    <property type="molecule type" value="Genomic_DNA"/>
</dbReference>
<keyword evidence="3 5" id="KW-0378">Hydrolase</keyword>
<dbReference type="Gene3D" id="1.10.150.520">
    <property type="match status" value="1"/>
</dbReference>
<dbReference type="InterPro" id="IPR023214">
    <property type="entry name" value="HAD_sf"/>
</dbReference>
<dbReference type="SFLD" id="SFLDG01129">
    <property type="entry name" value="C1.5:_HAD__Beta-PGM__Phosphata"/>
    <property type="match status" value="1"/>
</dbReference>
<comment type="cofactor">
    <cofactor evidence="1">
        <name>Mg(2+)</name>
        <dbReference type="ChEBI" id="CHEBI:18420"/>
    </cofactor>
</comment>
<dbReference type="InterPro" id="IPR036412">
    <property type="entry name" value="HAD-like_sf"/>
</dbReference>
<dbReference type="InterPro" id="IPR006439">
    <property type="entry name" value="HAD-SF_hydro_IA"/>
</dbReference>
<dbReference type="PANTHER" id="PTHR46470:SF2">
    <property type="entry name" value="GLYCERALDEHYDE 3-PHOSPHATE PHOSPHATASE"/>
    <property type="match status" value="1"/>
</dbReference>
<dbReference type="SUPFAM" id="SSF56784">
    <property type="entry name" value="HAD-like"/>
    <property type="match status" value="1"/>
</dbReference>
<evidence type="ECO:0000256" key="3">
    <source>
        <dbReference type="ARBA" id="ARBA00022801"/>
    </source>
</evidence>
<evidence type="ECO:0000256" key="4">
    <source>
        <dbReference type="ARBA" id="ARBA00022842"/>
    </source>
</evidence>
<dbReference type="RefSeq" id="WP_074673173.1">
    <property type="nucleotide sequence ID" value="NZ_FNTB01000001.1"/>
</dbReference>
<dbReference type="PANTHER" id="PTHR46470">
    <property type="entry name" value="N-ACYLNEURAMINATE-9-PHOSPHATASE"/>
    <property type="match status" value="1"/>
</dbReference>
<dbReference type="Pfam" id="PF13419">
    <property type="entry name" value="HAD_2"/>
    <property type="match status" value="1"/>
</dbReference>
<protein>
    <submittedName>
        <fullName evidence="5">Putative hydrolase of the HAD superfamily</fullName>
    </submittedName>
</protein>
<dbReference type="InterPro" id="IPR051400">
    <property type="entry name" value="HAD-like_hydrolase"/>
</dbReference>
<sequence>MDIKIDRTTALVFDLDDTLYNEIEYLKSAYWYICSELTEKDTEILYNHVFSIYRNGDNPFLYLAEKYDVSIDHLIFQYRNHFPTIKPFPGVLELLQGIKKRQGKIGIVTDGRTVTQSNKLKALGIWNLIDCCIISESVGTEKPSKRNFKLIEKDLKVSKYYYFGDNFKKDFITPAYLGWHTVGLIDNGLNIHPNSCYNALNSPESLIRSFNEISVV</sequence>
<keyword evidence="4" id="KW-0460">Magnesium</keyword>
<accession>A0A1H4QCP3</accession>
<evidence type="ECO:0000313" key="5">
    <source>
        <dbReference type="EMBL" id="SEC17403.1"/>
    </source>
</evidence>
<name>A0A1H4QCP3_9FLAO</name>